<protein>
    <submittedName>
        <fullName evidence="1">Uncharacterized protein</fullName>
    </submittedName>
</protein>
<dbReference type="AlphaFoldDB" id="A0A1H5JXZ2"/>
<evidence type="ECO:0000313" key="2">
    <source>
        <dbReference type="Proteomes" id="UP000182725"/>
    </source>
</evidence>
<name>A0A1H5JXZ2_9MICC</name>
<sequence length="66" mass="7222">MVHNCGALSPENANSASIVTPIWFSAWAGNSVVYITTTTSIGRRAFYDEARQVQNGRTLREFALSS</sequence>
<dbReference type="Proteomes" id="UP000182725">
    <property type="component" value="Unassembled WGS sequence"/>
</dbReference>
<dbReference type="EMBL" id="FNTV01000001">
    <property type="protein sequence ID" value="SEE57204.1"/>
    <property type="molecule type" value="Genomic_DNA"/>
</dbReference>
<evidence type="ECO:0000313" key="1">
    <source>
        <dbReference type="EMBL" id="SEE57204.1"/>
    </source>
</evidence>
<reference evidence="1 2" key="1">
    <citation type="submission" date="2016-10" db="EMBL/GenBank/DDBJ databases">
        <authorList>
            <person name="de Groot N.N."/>
        </authorList>
    </citation>
    <scope>NUCLEOTIDE SEQUENCE [LARGE SCALE GENOMIC DNA]</scope>
    <source>
        <strain evidence="1 2">DSM 22274</strain>
    </source>
</reference>
<organism evidence="1 2">
    <name type="scientific">Arthrobacter alpinus</name>
    <dbReference type="NCBI Taxonomy" id="656366"/>
    <lineage>
        <taxon>Bacteria</taxon>
        <taxon>Bacillati</taxon>
        <taxon>Actinomycetota</taxon>
        <taxon>Actinomycetes</taxon>
        <taxon>Micrococcales</taxon>
        <taxon>Micrococcaceae</taxon>
        <taxon>Arthrobacter</taxon>
    </lineage>
</organism>
<proteinExistence type="predicted"/>
<gene>
    <name evidence="1" type="ORF">SAMN04489740_1788</name>
</gene>
<accession>A0A1H5JXZ2</accession>